<feature type="binding site" evidence="9">
    <location>
        <position position="109"/>
    </location>
    <ligand>
        <name>Mg(2+)</name>
        <dbReference type="ChEBI" id="CHEBI:18420"/>
        <label>1</label>
    </ligand>
</feature>
<dbReference type="NCBIfam" id="NF006780">
    <property type="entry name" value="PRK09293.1-4"/>
    <property type="match status" value="1"/>
</dbReference>
<dbReference type="InterPro" id="IPR028343">
    <property type="entry name" value="FBPtase"/>
</dbReference>
<dbReference type="PIRSF" id="PIRSF500210">
    <property type="entry name" value="FBPtase"/>
    <property type="match status" value="1"/>
</dbReference>
<dbReference type="Gene3D" id="3.30.540.10">
    <property type="entry name" value="Fructose-1,6-Bisphosphatase, subunit A, domain 1"/>
    <property type="match status" value="1"/>
</dbReference>
<proteinExistence type="inferred from homology"/>
<keyword evidence="4 9" id="KW-0963">Cytoplasm</keyword>
<protein>
    <recommendedName>
        <fullName evidence="9">Fructose-1,6-bisphosphatase class 1</fullName>
        <shortName evidence="9">FBPase class 1</shortName>
        <ecNumber evidence="9">3.1.3.11</ecNumber>
    </recommendedName>
    <alternativeName>
        <fullName evidence="9">D-fructose-1,6-bisphosphate 1-phosphohydrolase class 1</fullName>
    </alternativeName>
</protein>
<evidence type="ECO:0000256" key="5">
    <source>
        <dbReference type="ARBA" id="ARBA00022723"/>
    </source>
</evidence>
<feature type="binding site" evidence="9">
    <location>
        <position position="199"/>
    </location>
    <ligand>
        <name>substrate</name>
    </ligand>
</feature>
<feature type="binding site" evidence="9">
    <location>
        <position position="111"/>
    </location>
    <ligand>
        <name>Mg(2+)</name>
        <dbReference type="ChEBI" id="CHEBI:18420"/>
        <label>1</label>
    </ligand>
</feature>
<comment type="caution">
    <text evidence="9">Lacks conserved residue(s) required for the propagation of feature annotation.</text>
</comment>
<dbReference type="InterPro" id="IPR020548">
    <property type="entry name" value="Fructose_bisphosphatase_AS"/>
</dbReference>
<evidence type="ECO:0000256" key="10">
    <source>
        <dbReference type="RuleBase" id="RU000508"/>
    </source>
</evidence>
<keyword evidence="7 9" id="KW-0460">Magnesium</keyword>
<reference evidence="13 14" key="1">
    <citation type="submission" date="2019-03" db="EMBL/GenBank/DDBJ databases">
        <title>Genomic Encyclopedia of Type Strains, Phase IV (KMG-IV): sequencing the most valuable type-strain genomes for metagenomic binning, comparative biology and taxonomic classification.</title>
        <authorList>
            <person name="Goeker M."/>
        </authorList>
    </citation>
    <scope>NUCLEOTIDE SEQUENCE [LARGE SCALE GENOMIC DNA]</scope>
    <source>
        <strain evidence="13 14">DSM 102969</strain>
    </source>
</reference>
<dbReference type="Pfam" id="PF18913">
    <property type="entry name" value="FBPase_C"/>
    <property type="match status" value="1"/>
</dbReference>
<keyword evidence="14" id="KW-1185">Reference proteome</keyword>
<evidence type="ECO:0000256" key="9">
    <source>
        <dbReference type="HAMAP-Rule" id="MF_01855"/>
    </source>
</evidence>
<comment type="pathway">
    <text evidence="2">Carbohydrate biosynthesis; Calvin cycle.</text>
</comment>
<name>A0A4R6RM36_9HYPH</name>
<dbReference type="InterPro" id="IPR000146">
    <property type="entry name" value="FBPase_class-1"/>
</dbReference>
<dbReference type="OrthoDB" id="9806756at2"/>
<dbReference type="GO" id="GO:0042132">
    <property type="term" value="F:fructose 1,6-bisphosphate 1-phosphatase activity"/>
    <property type="evidence" value="ECO:0007669"/>
    <property type="project" value="UniProtKB-UniRule"/>
</dbReference>
<comment type="caution">
    <text evidence="13">The sequence shown here is derived from an EMBL/GenBank/DDBJ whole genome shotgun (WGS) entry which is preliminary data.</text>
</comment>
<feature type="binding site" evidence="9">
    <location>
        <position position="112"/>
    </location>
    <ligand>
        <name>Mg(2+)</name>
        <dbReference type="ChEBI" id="CHEBI:18420"/>
        <label>2</label>
    </ligand>
</feature>
<keyword evidence="6 9" id="KW-0378">Hydrolase</keyword>
<sequence>MTDRNGLTAHLDGWAGRDATRKAVARAILGLAEAGRRISALVAEGVHGSGHGAVVGENSGGDSQKQLDWQTHEIVVEALRFTGVAAVGSEEAEAPDVLDPNGAVVVAVDPLDGSSNIDNNVAIGTIFAILPALAEGDSFLQPGSRQLAAGFVVYGPHTDLVLTLGEGTHIFTLDPEDGVFRIALSNVTIPTDTAEFAINASNYRHWQPGIRAWFDDCIAGAAGPREKDFNMRWVAALVAEATRILIRGGIFLYPGDDRRGYAQGRLRLVYEANPIAFVVEQAGGRATNGTERVLDLVPTDLHQRTPLIFGSTTEVGQVEFYERNPVPADRSPLFGYRGLFR</sequence>
<dbReference type="InterPro" id="IPR033391">
    <property type="entry name" value="FBPase_N"/>
</dbReference>
<organism evidence="13 14">
    <name type="scientific">Oharaeibacter diazotrophicus</name>
    <dbReference type="NCBI Taxonomy" id="1920512"/>
    <lineage>
        <taxon>Bacteria</taxon>
        <taxon>Pseudomonadati</taxon>
        <taxon>Pseudomonadota</taxon>
        <taxon>Alphaproteobacteria</taxon>
        <taxon>Hyphomicrobiales</taxon>
        <taxon>Pleomorphomonadaceae</taxon>
        <taxon>Oharaeibacter</taxon>
    </lineage>
</organism>
<dbReference type="PIRSF" id="PIRSF000904">
    <property type="entry name" value="FBPtase_SBPase"/>
    <property type="match status" value="1"/>
</dbReference>
<dbReference type="Gene3D" id="3.40.190.80">
    <property type="match status" value="1"/>
</dbReference>
<dbReference type="GO" id="GO:0000287">
    <property type="term" value="F:magnesium ion binding"/>
    <property type="evidence" value="ECO:0007669"/>
    <property type="project" value="UniProtKB-UniRule"/>
</dbReference>
<feature type="domain" description="Fructose-1-6-bisphosphatase class 1 C-terminal" evidence="12">
    <location>
        <begin position="189"/>
        <end position="320"/>
    </location>
</feature>
<evidence type="ECO:0000259" key="12">
    <source>
        <dbReference type="Pfam" id="PF18913"/>
    </source>
</evidence>
<dbReference type="GO" id="GO:0006000">
    <property type="term" value="P:fructose metabolic process"/>
    <property type="evidence" value="ECO:0007669"/>
    <property type="project" value="TreeGrafter"/>
</dbReference>
<keyword evidence="5 9" id="KW-0479">Metal-binding</keyword>
<dbReference type="FunFam" id="3.40.190.80:FF:000011">
    <property type="entry name" value="Fructose-1,6-bisphosphatase class 1"/>
    <property type="match status" value="1"/>
</dbReference>
<comment type="catalytic activity">
    <reaction evidence="1 9">
        <text>beta-D-fructose 1,6-bisphosphate + H2O = beta-D-fructose 6-phosphate + phosphate</text>
        <dbReference type="Rhea" id="RHEA:11064"/>
        <dbReference type="ChEBI" id="CHEBI:15377"/>
        <dbReference type="ChEBI" id="CHEBI:32966"/>
        <dbReference type="ChEBI" id="CHEBI:43474"/>
        <dbReference type="ChEBI" id="CHEBI:57634"/>
        <dbReference type="EC" id="3.1.3.11"/>
    </reaction>
</comment>
<dbReference type="GO" id="GO:0030388">
    <property type="term" value="P:fructose 1,6-bisphosphate metabolic process"/>
    <property type="evidence" value="ECO:0007669"/>
    <property type="project" value="TreeGrafter"/>
</dbReference>
<dbReference type="EC" id="3.1.3.11" evidence="9"/>
<evidence type="ECO:0000256" key="7">
    <source>
        <dbReference type="ARBA" id="ARBA00022842"/>
    </source>
</evidence>
<comment type="subunit">
    <text evidence="9">Homotetramer.</text>
</comment>
<feature type="binding site" evidence="9">
    <location>
        <position position="109"/>
    </location>
    <ligand>
        <name>Mg(2+)</name>
        <dbReference type="ChEBI" id="CHEBI:18420"/>
        <label>2</label>
    </ligand>
</feature>
<comment type="similarity">
    <text evidence="3 9 10">Belongs to the FBPase class 1 family.</text>
</comment>
<evidence type="ECO:0000313" key="14">
    <source>
        <dbReference type="Proteomes" id="UP000294547"/>
    </source>
</evidence>
<gene>
    <name evidence="9" type="primary">fbp</name>
    <name evidence="13" type="ORF">EDD54_1640</name>
</gene>
<evidence type="ECO:0000256" key="1">
    <source>
        <dbReference type="ARBA" id="ARBA00001273"/>
    </source>
</evidence>
<feature type="domain" description="Fructose-1-6-bisphosphatase class I N-terminal" evidence="11">
    <location>
        <begin position="51"/>
        <end position="181"/>
    </location>
</feature>
<evidence type="ECO:0000256" key="2">
    <source>
        <dbReference type="ARBA" id="ARBA00005215"/>
    </source>
</evidence>
<dbReference type="NCBIfam" id="NF006779">
    <property type="entry name" value="PRK09293.1-3"/>
    <property type="match status" value="1"/>
</dbReference>
<feature type="binding site" evidence="9">
    <location>
        <position position="271"/>
    </location>
    <ligand>
        <name>Mg(2+)</name>
        <dbReference type="ChEBI" id="CHEBI:18420"/>
        <label>2</label>
    </ligand>
</feature>
<dbReference type="GO" id="GO:0006094">
    <property type="term" value="P:gluconeogenesis"/>
    <property type="evidence" value="ECO:0007669"/>
    <property type="project" value="UniProtKB-UniRule"/>
</dbReference>
<dbReference type="Pfam" id="PF00316">
    <property type="entry name" value="FBPase"/>
    <property type="match status" value="1"/>
</dbReference>
<dbReference type="RefSeq" id="WP_126541541.1">
    <property type="nucleotide sequence ID" value="NZ_BSPM01000008.1"/>
</dbReference>
<evidence type="ECO:0000256" key="6">
    <source>
        <dbReference type="ARBA" id="ARBA00022801"/>
    </source>
</evidence>
<evidence type="ECO:0000259" key="11">
    <source>
        <dbReference type="Pfam" id="PF00316"/>
    </source>
</evidence>
<dbReference type="AlphaFoldDB" id="A0A4R6RM36"/>
<dbReference type="HAMAP" id="MF_01855">
    <property type="entry name" value="FBPase_class1"/>
    <property type="match status" value="1"/>
</dbReference>
<dbReference type="PRINTS" id="PR00115">
    <property type="entry name" value="F16BPHPHTASE"/>
</dbReference>
<feature type="binding site" evidence="9">
    <location>
        <position position="90"/>
    </location>
    <ligand>
        <name>Mg(2+)</name>
        <dbReference type="ChEBI" id="CHEBI:18420"/>
        <label>1</label>
    </ligand>
</feature>
<evidence type="ECO:0000256" key="8">
    <source>
        <dbReference type="ARBA" id="ARBA00023277"/>
    </source>
</evidence>
<dbReference type="GO" id="GO:0005986">
    <property type="term" value="P:sucrose biosynthetic process"/>
    <property type="evidence" value="ECO:0007669"/>
    <property type="project" value="TreeGrafter"/>
</dbReference>
<evidence type="ECO:0000256" key="3">
    <source>
        <dbReference type="ARBA" id="ARBA00010941"/>
    </source>
</evidence>
<feature type="binding site" evidence="9">
    <location>
        <begin position="112"/>
        <end position="115"/>
    </location>
    <ligand>
        <name>substrate</name>
    </ligand>
</feature>
<dbReference type="InterPro" id="IPR044015">
    <property type="entry name" value="FBPase_C_dom"/>
</dbReference>
<evidence type="ECO:0000256" key="4">
    <source>
        <dbReference type="ARBA" id="ARBA00022490"/>
    </source>
</evidence>
<comment type="subcellular location">
    <subcellularLocation>
        <location evidence="9">Cytoplasm</location>
    </subcellularLocation>
</comment>
<dbReference type="CDD" id="cd00354">
    <property type="entry name" value="FBPase"/>
    <property type="match status" value="1"/>
</dbReference>
<dbReference type="GO" id="GO:0005829">
    <property type="term" value="C:cytosol"/>
    <property type="evidence" value="ECO:0007669"/>
    <property type="project" value="TreeGrafter"/>
</dbReference>
<dbReference type="PROSITE" id="PS00124">
    <property type="entry name" value="FBPASE"/>
    <property type="match status" value="1"/>
</dbReference>
<accession>A0A4R6RM36</accession>
<dbReference type="GO" id="GO:0006002">
    <property type="term" value="P:fructose 6-phosphate metabolic process"/>
    <property type="evidence" value="ECO:0007669"/>
    <property type="project" value="TreeGrafter"/>
</dbReference>
<keyword evidence="8 9" id="KW-0119">Carbohydrate metabolism</keyword>
<dbReference type="PANTHER" id="PTHR11556">
    <property type="entry name" value="FRUCTOSE-1,6-BISPHOSPHATASE-RELATED"/>
    <property type="match status" value="1"/>
</dbReference>
<dbReference type="EMBL" id="SNXY01000006">
    <property type="protein sequence ID" value="TDP87741.1"/>
    <property type="molecule type" value="Genomic_DNA"/>
</dbReference>
<dbReference type="Proteomes" id="UP000294547">
    <property type="component" value="Unassembled WGS sequence"/>
</dbReference>
<evidence type="ECO:0000313" key="13">
    <source>
        <dbReference type="EMBL" id="TDP87741.1"/>
    </source>
</evidence>
<dbReference type="PANTHER" id="PTHR11556:SF35">
    <property type="entry name" value="SEDOHEPTULOSE-1,7-BISPHOSPHATASE, CHLOROPLASTIC"/>
    <property type="match status" value="1"/>
</dbReference>
<comment type="cofactor">
    <cofactor evidence="9">
        <name>Mg(2+)</name>
        <dbReference type="ChEBI" id="CHEBI:18420"/>
    </cofactor>
    <text evidence="9">Binds 2 magnesium ions per subunit.</text>
</comment>
<dbReference type="SUPFAM" id="SSF56655">
    <property type="entry name" value="Carbohydrate phosphatase"/>
    <property type="match status" value="1"/>
</dbReference>